<dbReference type="InterPro" id="IPR007484">
    <property type="entry name" value="Peptidase_M28"/>
</dbReference>
<dbReference type="PANTHER" id="PTHR12283">
    <property type="entry name" value="GLUTAMINYL-PEPTIDE CYCLOTRANSFERASE"/>
    <property type="match status" value="1"/>
</dbReference>
<dbReference type="AlphaFoldDB" id="A0A6C2U1C7"/>
<reference evidence="4 5" key="1">
    <citation type="submission" date="2019-04" db="EMBL/GenBank/DDBJ databases">
        <authorList>
            <person name="Van Vliet M D."/>
        </authorList>
    </citation>
    <scope>NUCLEOTIDE SEQUENCE [LARGE SCALE GENOMIC DNA]</scope>
    <source>
        <strain evidence="4 5">F1</strain>
    </source>
</reference>
<evidence type="ECO:0000256" key="2">
    <source>
        <dbReference type="ARBA" id="ARBA00023315"/>
    </source>
</evidence>
<gene>
    <name evidence="4" type="primary">ywaD_1</name>
    <name evidence="4" type="ORF">PDESU_02335</name>
</gene>
<accession>A0A6C2U1C7</accession>
<evidence type="ECO:0000256" key="1">
    <source>
        <dbReference type="ARBA" id="ARBA00022679"/>
    </source>
</evidence>
<dbReference type="InterPro" id="IPR040234">
    <property type="entry name" value="QC/QCL"/>
</dbReference>
<dbReference type="EMBL" id="CAAHFG010000001">
    <property type="protein sequence ID" value="VGO13778.1"/>
    <property type="molecule type" value="Genomic_DNA"/>
</dbReference>
<keyword evidence="4" id="KW-0645">Protease</keyword>
<sequence length="328" mass="35890">MIFRQNGFDWHKTEGSFPPMALPLRLCVFAVIASVLLGCTPDQERVEWPAFDGQRAYAEVEALVQFSPRDAGTPGGWKAAKHIHQRMESFGIETDLDTFTDMTPDGEKTMINVVGTVPGKTPRWIILGSHFDTMPGIDPFQGANDSGSSTGILLELARMLGASQTVPEVGIIFAFFDGEEGIAGYIPGDGLHGSRHMARQLAETGDHKKIDAMILLDMVGDKDLHFTVPYNSERKLVQEVFKAAQATGHRDRFSLTRSVITDDHVPFLEIGIPAIDLIDFKFGSEPGLNDHWHTEADNLGNISAESLGISGTITLKLLEKLAFPAISD</sequence>
<feature type="domain" description="Peptidase M28" evidence="3">
    <location>
        <begin position="112"/>
        <end position="316"/>
    </location>
</feature>
<dbReference type="GO" id="GO:0008270">
    <property type="term" value="F:zinc ion binding"/>
    <property type="evidence" value="ECO:0007669"/>
    <property type="project" value="TreeGrafter"/>
</dbReference>
<keyword evidence="4" id="KW-0378">Hydrolase</keyword>
<proteinExistence type="predicted"/>
<dbReference type="Pfam" id="PF04389">
    <property type="entry name" value="Peptidase_M28"/>
    <property type="match status" value="1"/>
</dbReference>
<evidence type="ECO:0000313" key="5">
    <source>
        <dbReference type="Proteomes" id="UP000366872"/>
    </source>
</evidence>
<dbReference type="Proteomes" id="UP000366872">
    <property type="component" value="Unassembled WGS sequence"/>
</dbReference>
<keyword evidence="1" id="KW-0808">Transferase</keyword>
<dbReference type="GO" id="GO:0016603">
    <property type="term" value="F:glutaminyl-peptide cyclotransferase activity"/>
    <property type="evidence" value="ECO:0007669"/>
    <property type="project" value="TreeGrafter"/>
</dbReference>
<keyword evidence="4" id="KW-0031">Aminopeptidase</keyword>
<evidence type="ECO:0000313" key="4">
    <source>
        <dbReference type="EMBL" id="VGO13778.1"/>
    </source>
</evidence>
<keyword evidence="2" id="KW-0012">Acyltransferase</keyword>
<dbReference type="Gene3D" id="3.40.630.10">
    <property type="entry name" value="Zn peptidases"/>
    <property type="match status" value="1"/>
</dbReference>
<evidence type="ECO:0000259" key="3">
    <source>
        <dbReference type="Pfam" id="PF04389"/>
    </source>
</evidence>
<dbReference type="PANTHER" id="PTHR12283:SF6">
    <property type="entry name" value="GLUTAMINYL-PEPTIDE CYCLOTRANSFERASE-RELATED"/>
    <property type="match status" value="1"/>
</dbReference>
<protein>
    <submittedName>
        <fullName evidence="4">Aminopeptidase YwaD</fullName>
    </submittedName>
</protein>
<keyword evidence="5" id="KW-1185">Reference proteome</keyword>
<name>A0A6C2U1C7_PONDE</name>
<dbReference type="SUPFAM" id="SSF53187">
    <property type="entry name" value="Zn-dependent exopeptidases"/>
    <property type="match status" value="1"/>
</dbReference>
<organism evidence="4 5">
    <name type="scientific">Pontiella desulfatans</name>
    <dbReference type="NCBI Taxonomy" id="2750659"/>
    <lineage>
        <taxon>Bacteria</taxon>
        <taxon>Pseudomonadati</taxon>
        <taxon>Kiritimatiellota</taxon>
        <taxon>Kiritimatiellia</taxon>
        <taxon>Kiritimatiellales</taxon>
        <taxon>Pontiellaceae</taxon>
        <taxon>Pontiella</taxon>
    </lineage>
</organism>
<dbReference type="GO" id="GO:0004177">
    <property type="term" value="F:aminopeptidase activity"/>
    <property type="evidence" value="ECO:0007669"/>
    <property type="project" value="UniProtKB-KW"/>
</dbReference>